<feature type="region of interest" description="Disordered" evidence="1">
    <location>
        <begin position="115"/>
        <end position="173"/>
    </location>
</feature>
<feature type="compositionally biased region" description="Polar residues" evidence="1">
    <location>
        <begin position="219"/>
        <end position="237"/>
    </location>
</feature>
<dbReference type="InterPro" id="IPR001849">
    <property type="entry name" value="PH_domain"/>
</dbReference>
<accession>A0A5C3DTJ3</accession>
<feature type="compositionally biased region" description="Basic and acidic residues" evidence="1">
    <location>
        <begin position="848"/>
        <end position="860"/>
    </location>
</feature>
<feature type="compositionally biased region" description="Basic and acidic residues" evidence="1">
    <location>
        <begin position="121"/>
        <end position="130"/>
    </location>
</feature>
<evidence type="ECO:0000313" key="4">
    <source>
        <dbReference type="Proteomes" id="UP000324022"/>
    </source>
</evidence>
<dbReference type="PROSITE" id="PS50003">
    <property type="entry name" value="PH_DOMAIN"/>
    <property type="match status" value="1"/>
</dbReference>
<gene>
    <name evidence="3" type="ORF">UTRI_00878_B</name>
</gene>
<feature type="domain" description="PH" evidence="2">
    <location>
        <begin position="10"/>
        <end position="265"/>
    </location>
</feature>
<feature type="compositionally biased region" description="Low complexity" evidence="1">
    <location>
        <begin position="201"/>
        <end position="212"/>
    </location>
</feature>
<feature type="region of interest" description="Disordered" evidence="1">
    <location>
        <begin position="538"/>
        <end position="560"/>
    </location>
</feature>
<feature type="region of interest" description="Disordered" evidence="1">
    <location>
        <begin position="842"/>
        <end position="1016"/>
    </location>
</feature>
<feature type="region of interest" description="Disordered" evidence="1">
    <location>
        <begin position="578"/>
        <end position="597"/>
    </location>
</feature>
<feature type="compositionally biased region" description="Low complexity" evidence="1">
    <location>
        <begin position="332"/>
        <end position="365"/>
    </location>
</feature>
<keyword evidence="4" id="KW-1185">Reference proteome</keyword>
<proteinExistence type="predicted"/>
<dbReference type="OrthoDB" id="2555981at2759"/>
<protein>
    <recommendedName>
        <fullName evidence="2">PH domain-containing protein</fullName>
    </recommendedName>
</protein>
<feature type="region of interest" description="Disordered" evidence="1">
    <location>
        <begin position="285"/>
        <end position="308"/>
    </location>
</feature>
<name>A0A5C3DTJ3_9BASI</name>
<evidence type="ECO:0000259" key="2">
    <source>
        <dbReference type="PROSITE" id="PS50003"/>
    </source>
</evidence>
<dbReference type="AlphaFoldDB" id="A0A5C3DTJ3"/>
<evidence type="ECO:0000256" key="1">
    <source>
        <dbReference type="SAM" id="MobiDB-lite"/>
    </source>
</evidence>
<feature type="compositionally biased region" description="Polar residues" evidence="1">
    <location>
        <begin position="932"/>
        <end position="952"/>
    </location>
</feature>
<feature type="compositionally biased region" description="Polar residues" evidence="1">
    <location>
        <begin position="141"/>
        <end position="157"/>
    </location>
</feature>
<sequence>MLPSPFESRLPRYEGHLILNQAILSDSPQTSACTAWSERWCSLEDGKLLVYNDRTAAMISPHDTCAVIDVRSFACVQSSNTANESSHELVLSTSLPEPTRSSRLFRPKSAMSLNRLQIESAPRDTTESDPRPSMASLGRISFQSQSAANTSFTSSAKTDADGRPASRNKPWSKFASGSRRLYSKLSSTTSLRTNESLPFQSASTTSSIPSFSESRESTDIASSRAPSPRTPHSSTFSGMAERVPVRAPTAEAFNSWLEALTLTIKVHNEMAPASSPIMRQQKRVSSRPSLANLPGFRTPTSLQASPVFPSIEPGAASLVEEVTPKASRKRQVSSSSFSSALHASQHLQQKVGGRSSRPSTAASTSIKIAEHITINKPPKRPSTADASSTFASQTFAAVDNKRLQRERKHKRSISAASSSLSFSVTGLTLSSPRRNSVSTAQMFSCDGVEPLSSSRQPQLKVSGLASQLNDKPAEVGDITELTSSGTLPSMTRHRRSGSVLRFGSARIMAWRDTFTASDSTKTVTPIGLGLEAEAEIGDASQADWNEPRPQSKPAKSFPRLKSFRLLPKTKADDHQGDITLHSRQDDSVSFASPSEPRCSEDVLASHMATMSRSAALPRTKGMSRTASLLNLTKSTFSSFRDKSASRQSVKHAFTVQQEEDEMNVDDLSHDSPSRVQSPGCDFSYELVGTQREAICSVSPVIPSGLPAFEQPHFAAAVDDEDPSQPLQGLHSSTGDISAQLMVKTSSTDTSTPSLPIERILPPETIISTFDQLRAADPTGLSCDWLSQIESSHHPTRGSLDWAARKKTLRPAASQQFDLRGGSMDLSSTTKARRLRGSISAFQLQPEGGNKRLVDREEESCSRISRPASIRSTTASRRMSEDVPQDTDLGSRLRSLPAPPRASKRRARISTSSHSRPTSPLAPPLLPSVDITHPNSRSVLSNLTNSTTDNVRSSEGDLPNLDKLMLDERPSRNKGQLQMTPPPPLVGSRRLGRRRLSSATTNSVGRGSPGRGVMSLA</sequence>
<evidence type="ECO:0000313" key="3">
    <source>
        <dbReference type="EMBL" id="SPO20481.1"/>
    </source>
</evidence>
<dbReference type="EMBL" id="OOIN01000001">
    <property type="protein sequence ID" value="SPO20481.1"/>
    <property type="molecule type" value="Genomic_DNA"/>
</dbReference>
<reference evidence="3 4" key="1">
    <citation type="submission" date="2018-03" db="EMBL/GenBank/DDBJ databases">
        <authorList>
            <person name="Guldener U."/>
        </authorList>
    </citation>
    <scope>NUCLEOTIDE SEQUENCE [LARGE SCALE GENOMIC DNA]</scope>
    <source>
        <strain evidence="3 4">NBRC100155</strain>
    </source>
</reference>
<feature type="region of interest" description="Disordered" evidence="1">
    <location>
        <begin position="196"/>
        <end position="242"/>
    </location>
</feature>
<feature type="region of interest" description="Disordered" evidence="1">
    <location>
        <begin position="321"/>
        <end position="365"/>
    </location>
</feature>
<dbReference type="Proteomes" id="UP000324022">
    <property type="component" value="Unassembled WGS sequence"/>
</dbReference>
<organism evidence="3 4">
    <name type="scientific">Ustilago trichophora</name>
    <dbReference type="NCBI Taxonomy" id="86804"/>
    <lineage>
        <taxon>Eukaryota</taxon>
        <taxon>Fungi</taxon>
        <taxon>Dikarya</taxon>
        <taxon>Basidiomycota</taxon>
        <taxon>Ustilaginomycotina</taxon>
        <taxon>Ustilaginomycetes</taxon>
        <taxon>Ustilaginales</taxon>
        <taxon>Ustilaginaceae</taxon>
        <taxon>Ustilago</taxon>
    </lineage>
</organism>